<feature type="domain" description="VWFA" evidence="1">
    <location>
        <begin position="1"/>
        <end position="185"/>
    </location>
</feature>
<evidence type="ECO:0000313" key="2">
    <source>
        <dbReference type="EMBL" id="KAK2569259.1"/>
    </source>
</evidence>
<dbReference type="PANTHER" id="PTHR24020:SF20">
    <property type="entry name" value="PH DOMAIN-CONTAINING PROTEIN"/>
    <property type="match status" value="1"/>
</dbReference>
<dbReference type="SUPFAM" id="SSF53300">
    <property type="entry name" value="vWA-like"/>
    <property type="match status" value="1"/>
</dbReference>
<name>A0AAD9QXK4_ACRCE</name>
<reference evidence="2" key="2">
    <citation type="journal article" date="2023" name="Science">
        <title>Genomic signatures of disease resistance in endangered staghorn corals.</title>
        <authorList>
            <person name="Vollmer S.V."/>
            <person name="Selwyn J.D."/>
            <person name="Despard B.A."/>
            <person name="Roesel C.L."/>
        </authorList>
    </citation>
    <scope>NUCLEOTIDE SEQUENCE</scope>
    <source>
        <strain evidence="2">K2</strain>
    </source>
</reference>
<dbReference type="PANTHER" id="PTHR24020">
    <property type="entry name" value="COLLAGEN ALPHA"/>
    <property type="match status" value="1"/>
</dbReference>
<gene>
    <name evidence="2" type="ORF">P5673_006166</name>
</gene>
<protein>
    <submittedName>
        <fullName evidence="2">Collagen alpha-3(VI) chain</fullName>
    </submittedName>
</protein>
<accession>A0AAD9QXK4</accession>
<evidence type="ECO:0000313" key="3">
    <source>
        <dbReference type="Proteomes" id="UP001249851"/>
    </source>
</evidence>
<dbReference type="PROSITE" id="PS50234">
    <property type="entry name" value="VWFA"/>
    <property type="match status" value="1"/>
</dbReference>
<reference evidence="2" key="1">
    <citation type="journal article" date="2023" name="G3 (Bethesda)">
        <title>Whole genome assembly and annotation of the endangered Caribbean coral Acropora cervicornis.</title>
        <authorList>
            <person name="Selwyn J.D."/>
            <person name="Vollmer S.V."/>
        </authorList>
    </citation>
    <scope>NUCLEOTIDE SEQUENCE</scope>
    <source>
        <strain evidence="2">K2</strain>
    </source>
</reference>
<comment type="caution">
    <text evidence="2">The sequence shown here is derived from an EMBL/GenBank/DDBJ whole genome shotgun (WGS) entry which is preliminary data.</text>
</comment>
<dbReference type="Proteomes" id="UP001249851">
    <property type="component" value="Unassembled WGS sequence"/>
</dbReference>
<sequence>MVILLDSSASITRDQFADSKRFASDLVKHFEISKDRTNVAAVSFSQYTHVARNFSEDPSREAVLKAIDSLQYEGSLSRLDLALETLLAETLDKKQGARTHENGVKIVVVVFTDGFSSRGIEITRDLTEMLKNRGVEFFSIGASDRVNKDELNELTSLPIETHQLVKSIDIRPFTIGEIKKFAMEICK</sequence>
<dbReference type="EMBL" id="JARQWQ010000010">
    <property type="protein sequence ID" value="KAK2569259.1"/>
    <property type="molecule type" value="Genomic_DNA"/>
</dbReference>
<dbReference type="SMART" id="SM00327">
    <property type="entry name" value="VWA"/>
    <property type="match status" value="1"/>
</dbReference>
<dbReference type="InterPro" id="IPR050525">
    <property type="entry name" value="ECM_Assembly_Org"/>
</dbReference>
<proteinExistence type="predicted"/>
<dbReference type="Pfam" id="PF00092">
    <property type="entry name" value="VWA"/>
    <property type="match status" value="1"/>
</dbReference>
<keyword evidence="2" id="KW-0176">Collagen</keyword>
<organism evidence="2 3">
    <name type="scientific">Acropora cervicornis</name>
    <name type="common">Staghorn coral</name>
    <dbReference type="NCBI Taxonomy" id="6130"/>
    <lineage>
        <taxon>Eukaryota</taxon>
        <taxon>Metazoa</taxon>
        <taxon>Cnidaria</taxon>
        <taxon>Anthozoa</taxon>
        <taxon>Hexacorallia</taxon>
        <taxon>Scleractinia</taxon>
        <taxon>Astrocoeniina</taxon>
        <taxon>Acroporidae</taxon>
        <taxon>Acropora</taxon>
    </lineage>
</organism>
<dbReference type="AlphaFoldDB" id="A0AAD9QXK4"/>
<dbReference type="Gene3D" id="3.40.50.410">
    <property type="entry name" value="von Willebrand factor, type A domain"/>
    <property type="match status" value="1"/>
</dbReference>
<dbReference type="InterPro" id="IPR002035">
    <property type="entry name" value="VWF_A"/>
</dbReference>
<dbReference type="InterPro" id="IPR036465">
    <property type="entry name" value="vWFA_dom_sf"/>
</dbReference>
<dbReference type="GO" id="GO:0005581">
    <property type="term" value="C:collagen trimer"/>
    <property type="evidence" value="ECO:0007669"/>
    <property type="project" value="UniProtKB-KW"/>
</dbReference>
<keyword evidence="3" id="KW-1185">Reference proteome</keyword>
<evidence type="ECO:0000259" key="1">
    <source>
        <dbReference type="PROSITE" id="PS50234"/>
    </source>
</evidence>
<dbReference type="CDD" id="cd01450">
    <property type="entry name" value="vWFA_subfamily_ECM"/>
    <property type="match status" value="1"/>
</dbReference>